<evidence type="ECO:0000313" key="2">
    <source>
        <dbReference type="EMBL" id="VDP94736.1"/>
    </source>
</evidence>
<evidence type="ECO:0000313" key="3">
    <source>
        <dbReference type="Proteomes" id="UP000272942"/>
    </source>
</evidence>
<dbReference type="GO" id="GO:0005768">
    <property type="term" value="C:endosome"/>
    <property type="evidence" value="ECO:0007669"/>
    <property type="project" value="TreeGrafter"/>
</dbReference>
<keyword evidence="3" id="KW-1185">Reference proteome</keyword>
<name>A0A183BE09_9TREM</name>
<sequence length="112" mass="12036">MEGLPRISVVSLPLKVPGDPPDLSPMAKSLDVGFEEAAILFNISSLHTILGAKERRIDADSMKVACTHFQCAAWALETFAERHYAAEASGDLNTDLIRALAQLMTVSLPLTG</sequence>
<dbReference type="WBParaSite" id="ECPE_0001748901-mRNA-1">
    <property type="protein sequence ID" value="ECPE_0001748901-mRNA-1"/>
    <property type="gene ID" value="ECPE_0001748901"/>
</dbReference>
<protein>
    <submittedName>
        <fullName evidence="4">BRO1 domain-containing protein</fullName>
    </submittedName>
</protein>
<dbReference type="InterPro" id="IPR004328">
    <property type="entry name" value="BRO1_dom"/>
</dbReference>
<feature type="domain" description="BRO1" evidence="1">
    <location>
        <begin position="28"/>
        <end position="105"/>
    </location>
</feature>
<dbReference type="GO" id="GO:0045022">
    <property type="term" value="P:early endosome to late endosome transport"/>
    <property type="evidence" value="ECO:0007669"/>
    <property type="project" value="TreeGrafter"/>
</dbReference>
<dbReference type="PANTHER" id="PTHR23030">
    <property type="entry name" value="PCD6 INTERACTING PROTEIN-RELATED"/>
    <property type="match status" value="1"/>
</dbReference>
<dbReference type="InterPro" id="IPR038499">
    <property type="entry name" value="BRO1_sf"/>
</dbReference>
<dbReference type="AlphaFoldDB" id="A0A183BE09"/>
<dbReference type="Gene3D" id="1.25.40.280">
    <property type="entry name" value="alix/aip1 like domains"/>
    <property type="match status" value="1"/>
</dbReference>
<dbReference type="OrthoDB" id="10266451at2759"/>
<dbReference type="PANTHER" id="PTHR23030:SF30">
    <property type="entry name" value="TYROSINE-PROTEIN PHOSPHATASE NON-RECEPTOR TYPE 23"/>
    <property type="match status" value="1"/>
</dbReference>
<evidence type="ECO:0000259" key="1">
    <source>
        <dbReference type="Pfam" id="PF03097"/>
    </source>
</evidence>
<reference evidence="2 3" key="2">
    <citation type="submission" date="2018-11" db="EMBL/GenBank/DDBJ databases">
        <authorList>
            <consortium name="Pathogen Informatics"/>
        </authorList>
    </citation>
    <scope>NUCLEOTIDE SEQUENCE [LARGE SCALE GENOMIC DNA]</scope>
    <source>
        <strain evidence="2 3">Egypt</strain>
    </source>
</reference>
<evidence type="ECO:0000313" key="4">
    <source>
        <dbReference type="WBParaSite" id="ECPE_0001748901-mRNA-1"/>
    </source>
</evidence>
<proteinExistence type="predicted"/>
<accession>A0A183BE09</accession>
<dbReference type="Pfam" id="PF03097">
    <property type="entry name" value="BRO1"/>
    <property type="match status" value="1"/>
</dbReference>
<dbReference type="Proteomes" id="UP000272942">
    <property type="component" value="Unassembled WGS sequence"/>
</dbReference>
<reference evidence="4" key="1">
    <citation type="submission" date="2016-06" db="UniProtKB">
        <authorList>
            <consortium name="WormBaseParasite"/>
        </authorList>
    </citation>
    <scope>IDENTIFICATION</scope>
</reference>
<dbReference type="GO" id="GO:0043328">
    <property type="term" value="P:protein transport to vacuole involved in ubiquitin-dependent protein catabolic process via the multivesicular body sorting pathway"/>
    <property type="evidence" value="ECO:0007669"/>
    <property type="project" value="TreeGrafter"/>
</dbReference>
<organism evidence="4">
    <name type="scientific">Echinostoma caproni</name>
    <dbReference type="NCBI Taxonomy" id="27848"/>
    <lineage>
        <taxon>Eukaryota</taxon>
        <taxon>Metazoa</taxon>
        <taxon>Spiralia</taxon>
        <taxon>Lophotrochozoa</taxon>
        <taxon>Platyhelminthes</taxon>
        <taxon>Trematoda</taxon>
        <taxon>Digenea</taxon>
        <taxon>Plagiorchiida</taxon>
        <taxon>Echinostomata</taxon>
        <taxon>Echinostomatoidea</taxon>
        <taxon>Echinostomatidae</taxon>
        <taxon>Echinostoma</taxon>
    </lineage>
</organism>
<dbReference type="GO" id="GO:0032456">
    <property type="term" value="P:endocytic recycling"/>
    <property type="evidence" value="ECO:0007669"/>
    <property type="project" value="TreeGrafter"/>
</dbReference>
<gene>
    <name evidence="2" type="ORF">ECPE_LOCUS17443</name>
</gene>
<dbReference type="EMBL" id="UZAN01069332">
    <property type="protein sequence ID" value="VDP94736.1"/>
    <property type="molecule type" value="Genomic_DNA"/>
</dbReference>